<dbReference type="EMBL" id="RJKX01000014">
    <property type="protein sequence ID" value="ROP90934.1"/>
    <property type="molecule type" value="Genomic_DNA"/>
</dbReference>
<evidence type="ECO:0000256" key="1">
    <source>
        <dbReference type="ARBA" id="ARBA00004853"/>
    </source>
</evidence>
<evidence type="ECO:0000256" key="5">
    <source>
        <dbReference type="ARBA" id="ARBA00022723"/>
    </source>
</evidence>
<feature type="binding site" evidence="11">
    <location>
        <position position="241"/>
    </location>
    <ligand>
        <name>Zn(2+)</name>
        <dbReference type="ChEBI" id="CHEBI:29105"/>
        <note>catalytic</note>
    </ligand>
</feature>
<comment type="catalytic activity">
    <reaction evidence="10 11">
        <text>GTP + 4 H2O = 2,5-diamino-6-hydroxy-4-(5-phosphoribosylamino)-pyrimidine + formate + 2 phosphate + 3 H(+)</text>
        <dbReference type="Rhea" id="RHEA:23704"/>
        <dbReference type="ChEBI" id="CHEBI:15377"/>
        <dbReference type="ChEBI" id="CHEBI:15378"/>
        <dbReference type="ChEBI" id="CHEBI:15740"/>
        <dbReference type="ChEBI" id="CHEBI:37565"/>
        <dbReference type="ChEBI" id="CHEBI:43474"/>
        <dbReference type="ChEBI" id="CHEBI:58614"/>
        <dbReference type="EC" id="3.5.4.25"/>
    </reaction>
</comment>
<dbReference type="RefSeq" id="WP_123690440.1">
    <property type="nucleotide sequence ID" value="NZ_AP019700.1"/>
</dbReference>
<dbReference type="InterPro" id="IPR036144">
    <property type="entry name" value="RibA-like_sf"/>
</dbReference>
<comment type="function">
    <text evidence="11">Catalyzes the conversion of GTP to 2,5-diamino-6-ribosylamino-4(3H)-pyrimidinone 5'-phosphate (DARP), formate and pyrophosphate.</text>
</comment>
<comment type="similarity">
    <text evidence="2">In the N-terminal section; belongs to the DHBP synthase family.</text>
</comment>
<dbReference type="GO" id="GO:0003935">
    <property type="term" value="F:GTP cyclohydrolase II activity"/>
    <property type="evidence" value="ECO:0007669"/>
    <property type="project" value="UniProtKB-UniRule"/>
</dbReference>
<keyword evidence="7 11" id="KW-0378">Hydrolase</keyword>
<dbReference type="GO" id="GO:0008686">
    <property type="term" value="F:3,4-dihydroxy-2-butanone-4-phosphate synthase activity"/>
    <property type="evidence" value="ECO:0007669"/>
    <property type="project" value="TreeGrafter"/>
</dbReference>
<dbReference type="SUPFAM" id="SSF142695">
    <property type="entry name" value="RibA-like"/>
    <property type="match status" value="1"/>
</dbReference>
<dbReference type="GO" id="GO:0009231">
    <property type="term" value="P:riboflavin biosynthetic process"/>
    <property type="evidence" value="ECO:0007669"/>
    <property type="project" value="UniProtKB-UniRule"/>
</dbReference>
<keyword evidence="9 11" id="KW-0342">GTP-binding</keyword>
<comment type="cofactor">
    <cofactor evidence="11">
        <name>Zn(2+)</name>
        <dbReference type="ChEBI" id="CHEBI:29105"/>
    </cofactor>
    <text evidence="11">Binds 1 zinc ion per subunit.</text>
</comment>
<dbReference type="InterPro" id="IPR017945">
    <property type="entry name" value="DHBP_synth_RibB-like_a/b_dom"/>
</dbReference>
<dbReference type="NCBIfam" id="TIGR00505">
    <property type="entry name" value="ribA"/>
    <property type="match status" value="1"/>
</dbReference>
<evidence type="ECO:0000313" key="14">
    <source>
        <dbReference type="Proteomes" id="UP000278222"/>
    </source>
</evidence>
<gene>
    <name evidence="11" type="primary">ribA</name>
    <name evidence="13" type="ORF">EDC65_2794</name>
</gene>
<dbReference type="GO" id="GO:0005829">
    <property type="term" value="C:cytosol"/>
    <property type="evidence" value="ECO:0007669"/>
    <property type="project" value="TreeGrafter"/>
</dbReference>
<feature type="binding site" evidence="11">
    <location>
        <begin position="236"/>
        <end position="240"/>
    </location>
    <ligand>
        <name>GTP</name>
        <dbReference type="ChEBI" id="CHEBI:37565"/>
    </ligand>
</feature>
<feature type="binding site" evidence="11">
    <location>
        <position position="257"/>
    </location>
    <ligand>
        <name>GTP</name>
        <dbReference type="ChEBI" id="CHEBI:37565"/>
    </ligand>
</feature>
<dbReference type="Gene3D" id="3.40.50.10990">
    <property type="entry name" value="GTP cyclohydrolase II"/>
    <property type="match status" value="1"/>
</dbReference>
<keyword evidence="8 11" id="KW-0862">Zinc</keyword>
<feature type="binding site" evidence="11">
    <location>
        <position position="301"/>
    </location>
    <ligand>
        <name>GTP</name>
        <dbReference type="ChEBI" id="CHEBI:37565"/>
    </ligand>
</feature>
<feature type="binding site" evidence="11">
    <location>
        <position position="336"/>
    </location>
    <ligand>
        <name>GTP</name>
        <dbReference type="ChEBI" id="CHEBI:37565"/>
    </ligand>
</feature>
<evidence type="ECO:0000256" key="6">
    <source>
        <dbReference type="ARBA" id="ARBA00022741"/>
    </source>
</evidence>
<dbReference type="UniPathway" id="UPA00275">
    <property type="reaction ID" value="UER00400"/>
</dbReference>
<comment type="pathway">
    <text evidence="1 11">Cofactor biosynthesis; riboflavin biosynthesis; 5-amino-6-(D-ribitylamino)uracil from GTP: step 1/4.</text>
</comment>
<keyword evidence="6 11" id="KW-0547">Nucleotide-binding</keyword>
<dbReference type="CDD" id="cd00641">
    <property type="entry name" value="GTP_cyclohydro2"/>
    <property type="match status" value="1"/>
</dbReference>
<evidence type="ECO:0000256" key="7">
    <source>
        <dbReference type="ARBA" id="ARBA00022801"/>
    </source>
</evidence>
<keyword evidence="14" id="KW-1185">Reference proteome</keyword>
<evidence type="ECO:0000256" key="4">
    <source>
        <dbReference type="ARBA" id="ARBA00022619"/>
    </source>
</evidence>
<dbReference type="GO" id="GO:0005525">
    <property type="term" value="F:GTP binding"/>
    <property type="evidence" value="ECO:0007669"/>
    <property type="project" value="UniProtKB-KW"/>
</dbReference>
<dbReference type="FunFam" id="3.40.50.10990:FF:000002">
    <property type="entry name" value="GTP cyclohydrolase-2"/>
    <property type="match status" value="1"/>
</dbReference>
<dbReference type="HAMAP" id="MF_00179">
    <property type="entry name" value="RibA"/>
    <property type="match status" value="1"/>
</dbReference>
<dbReference type="GO" id="GO:0008270">
    <property type="term" value="F:zinc ion binding"/>
    <property type="evidence" value="ECO:0007669"/>
    <property type="project" value="UniProtKB-UniRule"/>
</dbReference>
<comment type="caution">
    <text evidence="13">The sequence shown here is derived from an EMBL/GenBank/DDBJ whole genome shotgun (WGS) entry which is preliminary data.</text>
</comment>
<feature type="binding site" evidence="11">
    <location>
        <position position="341"/>
    </location>
    <ligand>
        <name>GTP</name>
        <dbReference type="ChEBI" id="CHEBI:37565"/>
    </ligand>
</feature>
<feature type="binding site" evidence="11">
    <location>
        <position position="252"/>
    </location>
    <ligand>
        <name>Zn(2+)</name>
        <dbReference type="ChEBI" id="CHEBI:29105"/>
        <note>catalytic</note>
    </ligand>
</feature>
<name>A0A3N1LI93_9PROT</name>
<dbReference type="SUPFAM" id="SSF55821">
    <property type="entry name" value="YrdC/RibB"/>
    <property type="match status" value="1"/>
</dbReference>
<proteinExistence type="inferred from homology"/>
<dbReference type="InterPro" id="IPR032677">
    <property type="entry name" value="GTP_cyclohydro_II"/>
</dbReference>
<sequence>MPLSRVRLSDIAAAHRGTGGIAVDRATADFRRGEPLVVRDGDRAVLALAVEALSDERLARFVRLAGSSPSLAMTSRRASLLGLGSDGPGVVRVSLSGTPVAQRLRDLADPLSAPAIAPTVVAVTAARPLDADSAAVALAKIARLLPAAVTATIGLIDSRQVEDWARLEGLLIVEAAAILDYPVDTARRLAKVGEARVPLAGAENTRIIAFRPSDGGLEHIAIVIGTPDPSEPILARIHSECFTGDLLASLRCDCGDQLRGAIREIAQRGAGVLLYLAQEGRGIGLVNKLRAYQLQDEGFDTVDANLQLGFDADERIYVPAAEMLRQIGFDRVRLMTNNPLKVEALGHCGIAVVERVAHIFPSNDHNENYLRTKAVKSGHML</sequence>
<comment type="similarity">
    <text evidence="11">Belongs to the GTP cyclohydrolase II family.</text>
</comment>
<feature type="binding site" evidence="11">
    <location>
        <position position="254"/>
    </location>
    <ligand>
        <name>Zn(2+)</name>
        <dbReference type="ChEBI" id="CHEBI:29105"/>
        <note>catalytic</note>
    </ligand>
</feature>
<reference evidence="13 14" key="1">
    <citation type="submission" date="2018-11" db="EMBL/GenBank/DDBJ databases">
        <title>Genomic Encyclopedia of Type Strains, Phase IV (KMG-IV): sequencing the most valuable type-strain genomes for metagenomic binning, comparative biology and taxonomic classification.</title>
        <authorList>
            <person name="Goeker M."/>
        </authorList>
    </citation>
    <scope>NUCLEOTIDE SEQUENCE [LARGE SCALE GENOMIC DNA]</scope>
    <source>
        <strain evidence="13 14">DSM 5900</strain>
    </source>
</reference>
<feature type="active site" description="Nucleophile" evidence="11">
    <location>
        <position position="315"/>
    </location>
</feature>
<comment type="similarity">
    <text evidence="3">In the C-terminal section; belongs to the GTP cyclohydrolase II family.</text>
</comment>
<keyword evidence="4 11" id="KW-0686">Riboflavin biosynthesis</keyword>
<evidence type="ECO:0000256" key="3">
    <source>
        <dbReference type="ARBA" id="ARBA00008976"/>
    </source>
</evidence>
<feature type="active site" description="Proton acceptor" evidence="11">
    <location>
        <position position="313"/>
    </location>
</feature>
<dbReference type="EC" id="3.5.4.25" evidence="11"/>
<keyword evidence="5 11" id="KW-0479">Metal-binding</keyword>
<accession>A0A3N1LI93</accession>
<dbReference type="InterPro" id="IPR000926">
    <property type="entry name" value="RibA"/>
</dbReference>
<dbReference type="Proteomes" id="UP000278222">
    <property type="component" value="Unassembled WGS sequence"/>
</dbReference>
<organism evidence="13 14">
    <name type="scientific">Stella humosa</name>
    <dbReference type="NCBI Taxonomy" id="94"/>
    <lineage>
        <taxon>Bacteria</taxon>
        <taxon>Pseudomonadati</taxon>
        <taxon>Pseudomonadota</taxon>
        <taxon>Alphaproteobacteria</taxon>
        <taxon>Rhodospirillales</taxon>
        <taxon>Stellaceae</taxon>
        <taxon>Stella</taxon>
    </lineage>
</organism>
<evidence type="ECO:0000256" key="9">
    <source>
        <dbReference type="ARBA" id="ARBA00023134"/>
    </source>
</evidence>
<dbReference type="AlphaFoldDB" id="A0A3N1LI93"/>
<dbReference type="PANTHER" id="PTHR21327:SF18">
    <property type="entry name" value="3,4-DIHYDROXY-2-BUTANONE 4-PHOSPHATE SYNTHASE"/>
    <property type="match status" value="1"/>
</dbReference>
<evidence type="ECO:0000259" key="12">
    <source>
        <dbReference type="Pfam" id="PF00925"/>
    </source>
</evidence>
<evidence type="ECO:0000256" key="2">
    <source>
        <dbReference type="ARBA" id="ARBA00005520"/>
    </source>
</evidence>
<dbReference type="Pfam" id="PF00925">
    <property type="entry name" value="GTP_cyclohydro2"/>
    <property type="match status" value="1"/>
</dbReference>
<evidence type="ECO:0000256" key="8">
    <source>
        <dbReference type="ARBA" id="ARBA00022833"/>
    </source>
</evidence>
<feature type="domain" description="GTP cyclohydrolase II" evidence="12">
    <location>
        <begin position="194"/>
        <end position="356"/>
    </location>
</feature>
<feature type="binding site" evidence="11">
    <location>
        <begin position="279"/>
        <end position="281"/>
    </location>
    <ligand>
        <name>GTP</name>
        <dbReference type="ChEBI" id="CHEBI:37565"/>
    </ligand>
</feature>
<evidence type="ECO:0000313" key="13">
    <source>
        <dbReference type="EMBL" id="ROP90934.1"/>
    </source>
</evidence>
<evidence type="ECO:0000256" key="10">
    <source>
        <dbReference type="ARBA" id="ARBA00049295"/>
    </source>
</evidence>
<evidence type="ECO:0000256" key="11">
    <source>
        <dbReference type="HAMAP-Rule" id="MF_00179"/>
    </source>
</evidence>
<protein>
    <recommendedName>
        <fullName evidence="11">GTP cyclohydrolase-2</fullName>
        <ecNumber evidence="11">3.5.4.25</ecNumber>
    </recommendedName>
    <alternativeName>
        <fullName evidence="11">GTP cyclohydrolase II</fullName>
    </alternativeName>
</protein>
<dbReference type="NCBIfam" id="NF001591">
    <property type="entry name" value="PRK00393.1"/>
    <property type="match status" value="1"/>
</dbReference>
<dbReference type="OrthoDB" id="9793111at2"/>
<dbReference type="PANTHER" id="PTHR21327">
    <property type="entry name" value="GTP CYCLOHYDROLASE II-RELATED"/>
    <property type="match status" value="1"/>
</dbReference>